<name>A0ACC1XFL9_MELAZ</name>
<evidence type="ECO:0000313" key="1">
    <source>
        <dbReference type="EMBL" id="KAJ4710169.1"/>
    </source>
</evidence>
<proteinExistence type="predicted"/>
<comment type="caution">
    <text evidence="1">The sequence shown here is derived from an EMBL/GenBank/DDBJ whole genome shotgun (WGS) entry which is preliminary data.</text>
</comment>
<dbReference type="EMBL" id="CM051402">
    <property type="protein sequence ID" value="KAJ4710169.1"/>
    <property type="molecule type" value="Genomic_DNA"/>
</dbReference>
<dbReference type="Proteomes" id="UP001164539">
    <property type="component" value="Chromosome 9"/>
</dbReference>
<accession>A0ACC1XFL9</accession>
<organism evidence="1 2">
    <name type="scientific">Melia azedarach</name>
    <name type="common">Chinaberry tree</name>
    <dbReference type="NCBI Taxonomy" id="155640"/>
    <lineage>
        <taxon>Eukaryota</taxon>
        <taxon>Viridiplantae</taxon>
        <taxon>Streptophyta</taxon>
        <taxon>Embryophyta</taxon>
        <taxon>Tracheophyta</taxon>
        <taxon>Spermatophyta</taxon>
        <taxon>Magnoliopsida</taxon>
        <taxon>eudicotyledons</taxon>
        <taxon>Gunneridae</taxon>
        <taxon>Pentapetalae</taxon>
        <taxon>rosids</taxon>
        <taxon>malvids</taxon>
        <taxon>Sapindales</taxon>
        <taxon>Meliaceae</taxon>
        <taxon>Melia</taxon>
    </lineage>
</organism>
<gene>
    <name evidence="1" type="ORF">OWV82_016386</name>
</gene>
<evidence type="ECO:0000313" key="2">
    <source>
        <dbReference type="Proteomes" id="UP001164539"/>
    </source>
</evidence>
<reference evidence="1 2" key="1">
    <citation type="journal article" date="2023" name="Science">
        <title>Complex scaffold remodeling in plant triterpene biosynthesis.</title>
        <authorList>
            <person name="De La Pena R."/>
            <person name="Hodgson H."/>
            <person name="Liu J.C."/>
            <person name="Stephenson M.J."/>
            <person name="Martin A.C."/>
            <person name="Owen C."/>
            <person name="Harkess A."/>
            <person name="Leebens-Mack J."/>
            <person name="Jimenez L.E."/>
            <person name="Osbourn A."/>
            <person name="Sattely E.S."/>
        </authorList>
    </citation>
    <scope>NUCLEOTIDE SEQUENCE [LARGE SCALE GENOMIC DNA]</scope>
    <source>
        <strain evidence="2">cv. JPN11</strain>
        <tissue evidence="1">Leaf</tissue>
    </source>
</reference>
<sequence length="386" mass="44036">MKLWQRATGALKDKNSIWAASLSRRNSYRNPDLEAAIIKATSHDELHVDYRNAQRVFAWIRTSQASLKPLVCALSKRMEKTKSWVVALKGLILMHGVFCCKIPAVQKIGRLPFDLSGFSDGHSRPSLMWGFNNFIRSYYAFLDQRSAFLYEQSKHNETPMVQELLKLQKLQGLLDLLLQIKPTSKSMRVALILEAMDCIIIEVYDIYSRICSGIARVLLGIYGAERYQIEMALSVLQKATEHSEQLSVFLQFCKDFGVMNMLELPKATQIPEEGIRDLERMINEISENDKKEDSEKKLGQKENPDNVQEDKALIQVTDQEEEKLHQDLKTIITDKWEVFDEDIKANGNGNGETNHLTNGRNPFSDSPNLLPLVPACKNDLPDLICF</sequence>
<protein>
    <submittedName>
        <fullName evidence="1">Clathrin assembly protein</fullName>
    </submittedName>
</protein>
<keyword evidence="2" id="KW-1185">Reference proteome</keyword>